<dbReference type="Proteomes" id="UP000242146">
    <property type="component" value="Unassembled WGS sequence"/>
</dbReference>
<dbReference type="InterPro" id="IPR002403">
    <property type="entry name" value="Cyt_P450_E_grp-IV"/>
</dbReference>
<dbReference type="InterPro" id="IPR017972">
    <property type="entry name" value="Cyt_P450_CS"/>
</dbReference>
<keyword evidence="4 5" id="KW-0408">Iron</keyword>
<evidence type="ECO:0000313" key="7">
    <source>
        <dbReference type="EMBL" id="ORX59008.1"/>
    </source>
</evidence>
<dbReference type="InterPro" id="IPR001128">
    <property type="entry name" value="Cyt_P450"/>
</dbReference>
<keyword evidence="3 5" id="KW-0479">Metal-binding</keyword>
<dbReference type="InterPro" id="IPR036396">
    <property type="entry name" value="Cyt_P450_sf"/>
</dbReference>
<reference evidence="7 8" key="1">
    <citation type="submission" date="2016-07" db="EMBL/GenBank/DDBJ databases">
        <title>Pervasive Adenine N6-methylation of Active Genes in Fungi.</title>
        <authorList>
            <consortium name="DOE Joint Genome Institute"/>
            <person name="Mondo S.J."/>
            <person name="Dannebaum R.O."/>
            <person name="Kuo R.C."/>
            <person name="Labutti K."/>
            <person name="Haridas S."/>
            <person name="Kuo A."/>
            <person name="Salamov A."/>
            <person name="Ahrendt S.R."/>
            <person name="Lipzen A."/>
            <person name="Sullivan W."/>
            <person name="Andreopoulos W.B."/>
            <person name="Clum A."/>
            <person name="Lindquist E."/>
            <person name="Daum C."/>
            <person name="Ramamoorthy G.K."/>
            <person name="Gryganskyi A."/>
            <person name="Culley D."/>
            <person name="Magnuson J.K."/>
            <person name="James T.Y."/>
            <person name="O'Malley M.A."/>
            <person name="Stajich J.E."/>
            <person name="Spatafora J.W."/>
            <person name="Visel A."/>
            <person name="Grigoriev I.V."/>
        </authorList>
    </citation>
    <scope>NUCLEOTIDE SEQUENCE [LARGE SCALE GENOMIC DNA]</scope>
    <source>
        <strain evidence="7 8">NRRL 3301</strain>
    </source>
</reference>
<dbReference type="GO" id="GO:0016705">
    <property type="term" value="F:oxidoreductase activity, acting on paired donors, with incorporation or reduction of molecular oxygen"/>
    <property type="evidence" value="ECO:0007669"/>
    <property type="project" value="InterPro"/>
</dbReference>
<name>A0A1X2GQQ9_9FUNG</name>
<dbReference type="STRING" id="101127.A0A1X2GQQ9"/>
<dbReference type="PANTHER" id="PTHR46206">
    <property type="entry name" value="CYTOCHROME P450"/>
    <property type="match status" value="1"/>
</dbReference>
<proteinExistence type="inferred from homology"/>
<dbReference type="CDD" id="cd11041">
    <property type="entry name" value="CYP503A1-like"/>
    <property type="match status" value="1"/>
</dbReference>
<protein>
    <submittedName>
        <fullName evidence="7">Cytochrome P450</fullName>
    </submittedName>
</protein>
<keyword evidence="5 6" id="KW-0349">Heme</keyword>
<evidence type="ECO:0000256" key="6">
    <source>
        <dbReference type="RuleBase" id="RU000461"/>
    </source>
</evidence>
<dbReference type="PRINTS" id="PR00465">
    <property type="entry name" value="EP450IV"/>
</dbReference>
<evidence type="ECO:0000313" key="8">
    <source>
        <dbReference type="Proteomes" id="UP000242146"/>
    </source>
</evidence>
<keyword evidence="6" id="KW-0503">Monooxygenase</keyword>
<comment type="cofactor">
    <cofactor evidence="1 5">
        <name>heme</name>
        <dbReference type="ChEBI" id="CHEBI:30413"/>
    </cofactor>
</comment>
<feature type="binding site" description="axial binding residue" evidence="5">
    <location>
        <position position="469"/>
    </location>
    <ligand>
        <name>heme</name>
        <dbReference type="ChEBI" id="CHEBI:30413"/>
    </ligand>
    <ligandPart>
        <name>Fe</name>
        <dbReference type="ChEBI" id="CHEBI:18248"/>
    </ligandPart>
</feature>
<evidence type="ECO:0000256" key="3">
    <source>
        <dbReference type="ARBA" id="ARBA00022723"/>
    </source>
</evidence>
<comment type="caution">
    <text evidence="7">The sequence shown here is derived from an EMBL/GenBank/DDBJ whole genome shotgun (WGS) entry which is preliminary data.</text>
</comment>
<dbReference type="GO" id="GO:0020037">
    <property type="term" value="F:heme binding"/>
    <property type="evidence" value="ECO:0007669"/>
    <property type="project" value="InterPro"/>
</dbReference>
<dbReference type="AlphaFoldDB" id="A0A1X2GQQ9"/>
<dbReference type="EMBL" id="MCGT01000006">
    <property type="protein sequence ID" value="ORX59008.1"/>
    <property type="molecule type" value="Genomic_DNA"/>
</dbReference>
<dbReference type="GO" id="GO:0004497">
    <property type="term" value="F:monooxygenase activity"/>
    <property type="evidence" value="ECO:0007669"/>
    <property type="project" value="UniProtKB-KW"/>
</dbReference>
<dbReference type="PROSITE" id="PS00086">
    <property type="entry name" value="CYTOCHROME_P450"/>
    <property type="match status" value="1"/>
</dbReference>
<dbReference type="SUPFAM" id="SSF48264">
    <property type="entry name" value="Cytochrome P450"/>
    <property type="match status" value="1"/>
</dbReference>
<evidence type="ECO:0000256" key="1">
    <source>
        <dbReference type="ARBA" id="ARBA00001971"/>
    </source>
</evidence>
<evidence type="ECO:0000256" key="5">
    <source>
        <dbReference type="PIRSR" id="PIRSR602403-1"/>
    </source>
</evidence>
<organism evidence="7 8">
    <name type="scientific">Hesseltinella vesiculosa</name>
    <dbReference type="NCBI Taxonomy" id="101127"/>
    <lineage>
        <taxon>Eukaryota</taxon>
        <taxon>Fungi</taxon>
        <taxon>Fungi incertae sedis</taxon>
        <taxon>Mucoromycota</taxon>
        <taxon>Mucoromycotina</taxon>
        <taxon>Mucoromycetes</taxon>
        <taxon>Mucorales</taxon>
        <taxon>Cunninghamellaceae</taxon>
        <taxon>Hesseltinella</taxon>
    </lineage>
</organism>
<accession>A0A1X2GQQ9</accession>
<dbReference type="Gene3D" id="1.10.630.10">
    <property type="entry name" value="Cytochrome P450"/>
    <property type="match status" value="1"/>
</dbReference>
<evidence type="ECO:0000256" key="4">
    <source>
        <dbReference type="ARBA" id="ARBA00023004"/>
    </source>
</evidence>
<keyword evidence="8" id="KW-1185">Reference proteome</keyword>
<dbReference type="GO" id="GO:0005506">
    <property type="term" value="F:iron ion binding"/>
    <property type="evidence" value="ECO:0007669"/>
    <property type="project" value="InterPro"/>
</dbReference>
<gene>
    <name evidence="7" type="ORF">DM01DRAFT_1318566</name>
</gene>
<dbReference type="Pfam" id="PF00067">
    <property type="entry name" value="p450"/>
    <property type="match status" value="1"/>
</dbReference>
<comment type="similarity">
    <text evidence="2 6">Belongs to the cytochrome P450 family.</text>
</comment>
<keyword evidence="6" id="KW-0560">Oxidoreductase</keyword>
<sequence length="522" mass="59072">MIAQFFHNLLERIDQKNGMAHAKEGVIGLGIAIVLAGYVCKSAIKADPGIPQVPRKSLVYGNMEAYLRDPKGYLEKWHKALGPVFGDHLYGQYLVVISGQHSREIFTDDRFSFSAGLRRGFNPNLLLNTVHESVMDLSNVADVAKKYLNPYLGHYVPRAIDYFQLALEEKIGSIPDSGMVIPHVFPFIHHLVAKSSASIFIGTRLAEDNDLLGALNELMVNVNAEIAPKPWLEPFPSLMKLRMYWIGKTSPLVKRYRKQVSRVLRPEIERRMAALKQNDSSWERPDDILQRMLENYDAPPHVDTTEYVMAWLTFLIFVGVNTTTENTSLVLCRMLQHPTIADELYKEQVDVLESLGADSQQGPAVFTRDILNRMPKLDSLIRETGRAKNIYLHMPHCNTSNQTIVLSSGAVVPPGKNVIIDSYASHNDPVAQNAQDLDQFQPFRFVNQDKLATKAGEDFLFFGMGKHGCPGRWFAVQQMKIILSILIQSYHFETIDAIVLPFQERRHIPAKSSFKLIPRHKP</sequence>
<evidence type="ECO:0000256" key="2">
    <source>
        <dbReference type="ARBA" id="ARBA00010617"/>
    </source>
</evidence>
<dbReference type="OrthoDB" id="1844152at2759"/>